<dbReference type="SMART" id="SM00432">
    <property type="entry name" value="MADS"/>
    <property type="match status" value="1"/>
</dbReference>
<reference evidence="7 8" key="1">
    <citation type="journal article" date="2020" name="Mol. Biol. Evol.">
        <title>Distinct Expression and Methylation Patterns for Genes with Different Fates following a Single Whole-Genome Duplication in Flowering Plants.</title>
        <authorList>
            <person name="Shi T."/>
            <person name="Rahmani R.S."/>
            <person name="Gugger P.F."/>
            <person name="Wang M."/>
            <person name="Li H."/>
            <person name="Zhang Y."/>
            <person name="Li Z."/>
            <person name="Wang Q."/>
            <person name="Van de Peer Y."/>
            <person name="Marchal K."/>
            <person name="Chen J."/>
        </authorList>
    </citation>
    <scope>NUCLEOTIDE SEQUENCE [LARGE SCALE GENOMIC DNA]</scope>
    <source>
        <tissue evidence="7">Leaf</tissue>
    </source>
</reference>
<evidence type="ECO:0000256" key="5">
    <source>
        <dbReference type="ARBA" id="ARBA00023242"/>
    </source>
</evidence>
<evidence type="ECO:0000256" key="3">
    <source>
        <dbReference type="ARBA" id="ARBA00023125"/>
    </source>
</evidence>
<keyword evidence="3" id="KW-0238">DNA-binding</keyword>
<dbReference type="PANTHER" id="PTHR11945:SF387">
    <property type="entry name" value="AGAMOUS-LIKE MADS-BOX PROTEIN AGL80"/>
    <property type="match status" value="1"/>
</dbReference>
<gene>
    <name evidence="7" type="ORF">HUJ06_025584</name>
</gene>
<dbReference type="EMBL" id="DUZY01000001">
    <property type="protein sequence ID" value="DAD24121.1"/>
    <property type="molecule type" value="Genomic_DNA"/>
</dbReference>
<sequence length="121" mass="13467">MAGKKVKFALISNESARTTFKKRKNGLMKNVSELSTLCGVSACAIIYSLYGKCLDVWPSISDAQRVLARFEPGGIPLQKEKENQGHEMTRLMYQTLAGKSLNDMVIGDLNDLAWLVDEKLK</sequence>
<dbReference type="Gene3D" id="3.40.1810.10">
    <property type="entry name" value="Transcription factor, MADS-box"/>
    <property type="match status" value="1"/>
</dbReference>
<proteinExistence type="predicted"/>
<keyword evidence="5" id="KW-0539">Nucleus</keyword>
<keyword evidence="8" id="KW-1185">Reference proteome</keyword>
<dbReference type="GO" id="GO:0045944">
    <property type="term" value="P:positive regulation of transcription by RNA polymerase II"/>
    <property type="evidence" value="ECO:0007669"/>
    <property type="project" value="InterPro"/>
</dbReference>
<dbReference type="PANTHER" id="PTHR11945">
    <property type="entry name" value="MADS BOX PROTEIN"/>
    <property type="match status" value="1"/>
</dbReference>
<evidence type="ECO:0000256" key="2">
    <source>
        <dbReference type="ARBA" id="ARBA00023015"/>
    </source>
</evidence>
<comment type="subcellular location">
    <subcellularLocation>
        <location evidence="1">Nucleus</location>
    </subcellularLocation>
</comment>
<dbReference type="GO" id="GO:0000987">
    <property type="term" value="F:cis-regulatory region sequence-specific DNA binding"/>
    <property type="evidence" value="ECO:0007669"/>
    <property type="project" value="InterPro"/>
</dbReference>
<dbReference type="CDD" id="cd00266">
    <property type="entry name" value="MADS_SRF_like"/>
    <property type="match status" value="1"/>
</dbReference>
<dbReference type="InterPro" id="IPR033897">
    <property type="entry name" value="SRF-like_MADS-box"/>
</dbReference>
<dbReference type="InterPro" id="IPR002100">
    <property type="entry name" value="TF_MADSbox"/>
</dbReference>
<evidence type="ECO:0000313" key="8">
    <source>
        <dbReference type="Proteomes" id="UP000607653"/>
    </source>
</evidence>
<dbReference type="InterPro" id="IPR036879">
    <property type="entry name" value="TF_MADSbox_sf"/>
</dbReference>
<dbReference type="Proteomes" id="UP000607653">
    <property type="component" value="Unassembled WGS sequence"/>
</dbReference>
<dbReference type="PRINTS" id="PR00404">
    <property type="entry name" value="MADSDOMAIN"/>
</dbReference>
<evidence type="ECO:0000256" key="1">
    <source>
        <dbReference type="ARBA" id="ARBA00004123"/>
    </source>
</evidence>
<evidence type="ECO:0000313" key="7">
    <source>
        <dbReference type="EMBL" id="DAD24121.1"/>
    </source>
</evidence>
<dbReference type="AlphaFoldDB" id="A0A822XY33"/>
<dbReference type="GO" id="GO:0005634">
    <property type="term" value="C:nucleus"/>
    <property type="evidence" value="ECO:0007669"/>
    <property type="project" value="UniProtKB-SubCell"/>
</dbReference>
<dbReference type="GO" id="GO:0046983">
    <property type="term" value="F:protein dimerization activity"/>
    <property type="evidence" value="ECO:0007669"/>
    <property type="project" value="InterPro"/>
</dbReference>
<dbReference type="GO" id="GO:0000981">
    <property type="term" value="F:DNA-binding transcription factor activity, RNA polymerase II-specific"/>
    <property type="evidence" value="ECO:0007669"/>
    <property type="project" value="InterPro"/>
</dbReference>
<organism evidence="7 8">
    <name type="scientific">Nelumbo nucifera</name>
    <name type="common">Sacred lotus</name>
    <dbReference type="NCBI Taxonomy" id="4432"/>
    <lineage>
        <taxon>Eukaryota</taxon>
        <taxon>Viridiplantae</taxon>
        <taxon>Streptophyta</taxon>
        <taxon>Embryophyta</taxon>
        <taxon>Tracheophyta</taxon>
        <taxon>Spermatophyta</taxon>
        <taxon>Magnoliopsida</taxon>
        <taxon>Proteales</taxon>
        <taxon>Nelumbonaceae</taxon>
        <taxon>Nelumbo</taxon>
    </lineage>
</organism>
<dbReference type="SUPFAM" id="SSF55455">
    <property type="entry name" value="SRF-like"/>
    <property type="match status" value="1"/>
</dbReference>
<evidence type="ECO:0000256" key="4">
    <source>
        <dbReference type="ARBA" id="ARBA00023163"/>
    </source>
</evidence>
<evidence type="ECO:0000259" key="6">
    <source>
        <dbReference type="PROSITE" id="PS50066"/>
    </source>
</evidence>
<protein>
    <recommendedName>
        <fullName evidence="6">MADS-box domain-containing protein</fullName>
    </recommendedName>
</protein>
<accession>A0A822XY33</accession>
<dbReference type="PROSITE" id="PS50066">
    <property type="entry name" value="MADS_BOX_2"/>
    <property type="match status" value="1"/>
</dbReference>
<dbReference type="Pfam" id="PF00319">
    <property type="entry name" value="SRF-TF"/>
    <property type="match status" value="1"/>
</dbReference>
<comment type="caution">
    <text evidence="7">The sequence shown here is derived from an EMBL/GenBank/DDBJ whole genome shotgun (WGS) entry which is preliminary data.</text>
</comment>
<name>A0A822XY33_NELNU</name>
<keyword evidence="2" id="KW-0805">Transcription regulation</keyword>
<feature type="domain" description="MADS-box" evidence="6">
    <location>
        <begin position="1"/>
        <end position="52"/>
    </location>
</feature>
<keyword evidence="4" id="KW-0804">Transcription</keyword>